<sequence>MFNKTTRGILTALILSATAMPVAAETIVREVEVTADMDALQNAEAAERWTHLADDLENEIVANLVGMTGEEGAKVLIDIDEVELANSFQSAMGVADSRLVGDVAVTHDSDNTKFDAYKLTVTFEQAGPFFLPGTDLTAITTDSQEYYDGMIAAFADYVVQKLK</sequence>
<comment type="caution">
    <text evidence="2">The sequence shown here is derived from an EMBL/GenBank/DDBJ whole genome shotgun (WGS) entry which is preliminary data.</text>
</comment>
<evidence type="ECO:0000256" key="1">
    <source>
        <dbReference type="SAM" id="SignalP"/>
    </source>
</evidence>
<reference evidence="2 3" key="1">
    <citation type="submission" date="2022-10" db="EMBL/GenBank/DDBJ databases">
        <title>Defluviimonas sp. nov., isolated from ocean surface sediments.</title>
        <authorList>
            <person name="He W."/>
            <person name="Wang L."/>
            <person name="Zhang D.-F."/>
        </authorList>
    </citation>
    <scope>NUCLEOTIDE SEQUENCE [LARGE SCALE GENOMIC DNA]</scope>
    <source>
        <strain evidence="2 3">WL0050</strain>
    </source>
</reference>
<accession>A0ABT2ZNC1</accession>
<organism evidence="2 3">
    <name type="scientific">Albidovulum litorale</name>
    <dbReference type="NCBI Taxonomy" id="2984134"/>
    <lineage>
        <taxon>Bacteria</taxon>
        <taxon>Pseudomonadati</taxon>
        <taxon>Pseudomonadota</taxon>
        <taxon>Alphaproteobacteria</taxon>
        <taxon>Rhodobacterales</taxon>
        <taxon>Paracoccaceae</taxon>
        <taxon>Albidovulum</taxon>
    </lineage>
</organism>
<proteinExistence type="predicted"/>
<keyword evidence="1" id="KW-0732">Signal</keyword>
<dbReference type="EMBL" id="JAOWKZ010000002">
    <property type="protein sequence ID" value="MCV2872646.1"/>
    <property type="molecule type" value="Genomic_DNA"/>
</dbReference>
<feature type="chain" id="PRO_5046153805" evidence="1">
    <location>
        <begin position="24"/>
        <end position="163"/>
    </location>
</feature>
<keyword evidence="3" id="KW-1185">Reference proteome</keyword>
<dbReference type="Proteomes" id="UP001652564">
    <property type="component" value="Unassembled WGS sequence"/>
</dbReference>
<feature type="signal peptide" evidence="1">
    <location>
        <begin position="1"/>
        <end position="23"/>
    </location>
</feature>
<evidence type="ECO:0000313" key="2">
    <source>
        <dbReference type="EMBL" id="MCV2872646.1"/>
    </source>
</evidence>
<gene>
    <name evidence="2" type="ORF">OEZ71_10105</name>
</gene>
<name>A0ABT2ZNC1_9RHOB</name>
<dbReference type="RefSeq" id="WP_263739825.1">
    <property type="nucleotide sequence ID" value="NZ_JAOWKZ010000002.1"/>
</dbReference>
<protein>
    <submittedName>
        <fullName evidence="2">Uncharacterized protein</fullName>
    </submittedName>
</protein>
<evidence type="ECO:0000313" key="3">
    <source>
        <dbReference type="Proteomes" id="UP001652564"/>
    </source>
</evidence>